<dbReference type="AlphaFoldDB" id="A0AB74CEC9"/>
<gene>
    <name evidence="1" type="ORF">CA14_006949</name>
</gene>
<evidence type="ECO:0000313" key="1">
    <source>
        <dbReference type="EMBL" id="RMZ45038.1"/>
    </source>
</evidence>
<proteinExistence type="predicted"/>
<dbReference type="Proteomes" id="UP000275480">
    <property type="component" value="Unassembled WGS sequence"/>
</dbReference>
<sequence length="166" mass="19156">MALLSKEMQIEASENTQSTTDMLKLLWNLAPHVEVVPEMFINVADRHYLESTELEFMFARVKDAKRCQEFLNAVMLTMSLDKRSGYIAILDLMLESNFEIKVTNKLVMILQTFLEHKVDIKLSQEMVNKALQLQDYDALKVLIKYRSPQELNLQDAVAAIDNSPPY</sequence>
<accession>A0AB74CEC9</accession>
<comment type="caution">
    <text evidence="1">The sequence shown here is derived from an EMBL/GenBank/DDBJ whole genome shotgun (WGS) entry which is preliminary data.</text>
</comment>
<name>A0AB74CEC9_ASPFL</name>
<protein>
    <recommendedName>
        <fullName evidence="3">Pentatricopeptide repeat protein</fullName>
    </recommendedName>
</protein>
<evidence type="ECO:0000313" key="2">
    <source>
        <dbReference type="Proteomes" id="UP000275480"/>
    </source>
</evidence>
<reference evidence="1 2" key="1">
    <citation type="submission" date="2018-07" db="EMBL/GenBank/DDBJ databases">
        <title>Identification of spontaneous genetic mutation associated with occurrence of a yellow conidial color mutant of Aspergillus flavus.</title>
        <authorList>
            <person name="Chang P.-K."/>
            <person name="Mack B.M."/>
            <person name="Scharfenstein L."/>
            <person name="Gilbert M.K."/>
        </authorList>
    </citation>
    <scope>NUCLEOTIDE SEQUENCE [LARGE SCALE GENOMIC DNA]</scope>
    <source>
        <strain evidence="1 2">CA14</strain>
    </source>
</reference>
<evidence type="ECO:0008006" key="3">
    <source>
        <dbReference type="Google" id="ProtNLM"/>
    </source>
</evidence>
<dbReference type="EMBL" id="QQZZ01000052">
    <property type="protein sequence ID" value="RMZ45038.1"/>
    <property type="molecule type" value="Genomic_DNA"/>
</dbReference>
<organism evidence="1 2">
    <name type="scientific">Aspergillus flavus</name>
    <dbReference type="NCBI Taxonomy" id="5059"/>
    <lineage>
        <taxon>Eukaryota</taxon>
        <taxon>Fungi</taxon>
        <taxon>Dikarya</taxon>
        <taxon>Ascomycota</taxon>
        <taxon>Pezizomycotina</taxon>
        <taxon>Eurotiomycetes</taxon>
        <taxon>Eurotiomycetidae</taxon>
        <taxon>Eurotiales</taxon>
        <taxon>Aspergillaceae</taxon>
        <taxon>Aspergillus</taxon>
        <taxon>Aspergillus subgen. Circumdati</taxon>
    </lineage>
</organism>